<dbReference type="EMBL" id="KN847332">
    <property type="protein sequence ID" value="KIW47527.1"/>
    <property type="molecule type" value="Genomic_DNA"/>
</dbReference>
<dbReference type="AlphaFoldDB" id="A0A0D2CC97"/>
<dbReference type="HOGENOM" id="CLU_1992650_0_0_1"/>
<organism evidence="1 2">
    <name type="scientific">Exophiala oligosperma</name>
    <dbReference type="NCBI Taxonomy" id="215243"/>
    <lineage>
        <taxon>Eukaryota</taxon>
        <taxon>Fungi</taxon>
        <taxon>Dikarya</taxon>
        <taxon>Ascomycota</taxon>
        <taxon>Pezizomycotina</taxon>
        <taxon>Eurotiomycetes</taxon>
        <taxon>Chaetothyriomycetidae</taxon>
        <taxon>Chaetothyriales</taxon>
        <taxon>Herpotrichiellaceae</taxon>
        <taxon>Exophiala</taxon>
    </lineage>
</organism>
<evidence type="ECO:0000313" key="2">
    <source>
        <dbReference type="Proteomes" id="UP000053342"/>
    </source>
</evidence>
<name>A0A0D2CC97_9EURO</name>
<gene>
    <name evidence="1" type="ORF">PV06_00219</name>
</gene>
<sequence length="125" mass="13632">MPHIPPAPAKPWLHWPKQSKTYGPLISVKALGQTIIIASSLSIVPDLPGRKALLGNIIPGQLRLRLQVMRLGIWTGHGALLISHPRVTGSLHSSHVTGPAIQQHRDRDSAVLVQRDLNDHSTYCG</sequence>
<dbReference type="Proteomes" id="UP000053342">
    <property type="component" value="Unassembled WGS sequence"/>
</dbReference>
<proteinExistence type="predicted"/>
<dbReference type="RefSeq" id="XP_016267743.1">
    <property type="nucleotide sequence ID" value="XM_016400690.1"/>
</dbReference>
<dbReference type="GeneID" id="27352293"/>
<keyword evidence="2" id="KW-1185">Reference proteome</keyword>
<reference evidence="1 2" key="1">
    <citation type="submission" date="2015-01" db="EMBL/GenBank/DDBJ databases">
        <title>The Genome Sequence of Exophiala oligosperma CBS72588.</title>
        <authorList>
            <consortium name="The Broad Institute Genomics Platform"/>
            <person name="Cuomo C."/>
            <person name="de Hoog S."/>
            <person name="Gorbushina A."/>
            <person name="Stielow B."/>
            <person name="Teixiera M."/>
            <person name="Abouelleil A."/>
            <person name="Chapman S.B."/>
            <person name="Priest M."/>
            <person name="Young S.K."/>
            <person name="Wortman J."/>
            <person name="Nusbaum C."/>
            <person name="Birren B."/>
        </authorList>
    </citation>
    <scope>NUCLEOTIDE SEQUENCE [LARGE SCALE GENOMIC DNA]</scope>
    <source>
        <strain evidence="1 2">CBS 72588</strain>
    </source>
</reference>
<evidence type="ECO:0000313" key="1">
    <source>
        <dbReference type="EMBL" id="KIW47527.1"/>
    </source>
</evidence>
<protein>
    <submittedName>
        <fullName evidence="1">Uncharacterized protein</fullName>
    </submittedName>
</protein>
<dbReference type="VEuPathDB" id="FungiDB:PV06_00219"/>
<accession>A0A0D2CC97</accession>